<reference evidence="12" key="2">
    <citation type="journal article" date="2022" name="Res Sq">
        <title>Comparative Genomics Reveals Insights into the Divergent Evolution of Astigmatic Mites and Household Pest Adaptations.</title>
        <authorList>
            <person name="Xiong Q."/>
            <person name="Wan A.T.-Y."/>
            <person name="Liu X.-Y."/>
            <person name="Fung C.S.-H."/>
            <person name="Xiao X."/>
            <person name="Malainual N."/>
            <person name="Hou J."/>
            <person name="Wang L."/>
            <person name="Wang M."/>
            <person name="Yang K."/>
            <person name="Cui Y."/>
            <person name="Leung E."/>
            <person name="Nong W."/>
            <person name="Shin S.-K."/>
            <person name="Au S."/>
            <person name="Jeong K.Y."/>
            <person name="Chew F.T."/>
            <person name="Hui J."/>
            <person name="Leung T.F."/>
            <person name="Tungtrongchitr A."/>
            <person name="Zhong N."/>
            <person name="Liu Z."/>
            <person name="Tsui S."/>
        </authorList>
    </citation>
    <scope>NUCLEOTIDE SEQUENCE</scope>
    <source>
        <strain evidence="12">Derf</strain>
        <tissue evidence="12">Whole organism</tissue>
    </source>
</reference>
<dbReference type="InterPro" id="IPR001915">
    <property type="entry name" value="Peptidase_M48"/>
</dbReference>
<sequence>MTFLARYNHHYRFILCSYSSSSSSSELRLALYRKFHYKSSFILSSKFFSSSSSSNINDNDPKRSKIQLTKIVQSTSSDNLEITKKSEPRVINAQIAEQPVITGKQFSSLLIQMKNLSEKNFLFRMILWRPVAIGEWIESSRQEKINSMVFNGVQYVIFIFAIIIIHIVFLASMTKKHEITDRYFIRLLPDTINELYEQLLLNDLLVEYDGKFLQSSHKSIQMCDKILKKLIETNKEYIDDEKHIDTTWSTIIIDDDDEHFYSQTICSEKFLILTKKLVDLCDDDEHQLAYLIAHSLSHVILKHYREPLSNLRPTQIWKGLCMIYSSRLMWIFHPNELLKEKLTNFFRFIITSDEWARDICYEKYRKMLSKMNYSETLEQETDRIAMQLLSRACFNVKRVEKFADKCHQLMLSRQKSTTESVDHDNQRQELHYIYEHGHNNDEKCNRFNDEKFMKKIIQFRHECGCDPIE</sequence>
<comment type="cofactor">
    <cofactor evidence="1">
        <name>Zn(2+)</name>
        <dbReference type="ChEBI" id="CHEBI:29105"/>
    </cofactor>
</comment>
<evidence type="ECO:0000313" key="13">
    <source>
        <dbReference type="Proteomes" id="UP000790347"/>
    </source>
</evidence>
<protein>
    <recommendedName>
        <fullName evidence="8">Metalloendopeptidase OMA1, mitochondrial</fullName>
    </recommendedName>
    <alternativeName>
        <fullName evidence="9">Overlapping with the m-AAA protease 1 homolog</fullName>
    </alternativeName>
</protein>
<organism evidence="12 13">
    <name type="scientific">Dermatophagoides farinae</name>
    <name type="common">American house dust mite</name>
    <dbReference type="NCBI Taxonomy" id="6954"/>
    <lineage>
        <taxon>Eukaryota</taxon>
        <taxon>Metazoa</taxon>
        <taxon>Ecdysozoa</taxon>
        <taxon>Arthropoda</taxon>
        <taxon>Chelicerata</taxon>
        <taxon>Arachnida</taxon>
        <taxon>Acari</taxon>
        <taxon>Acariformes</taxon>
        <taxon>Sarcoptiformes</taxon>
        <taxon>Astigmata</taxon>
        <taxon>Psoroptidia</taxon>
        <taxon>Analgoidea</taxon>
        <taxon>Pyroglyphidae</taxon>
        <taxon>Dermatophagoidinae</taxon>
        <taxon>Dermatophagoides</taxon>
    </lineage>
</organism>
<keyword evidence="13" id="KW-1185">Reference proteome</keyword>
<dbReference type="AlphaFoldDB" id="A0A922KWI4"/>
<keyword evidence="10" id="KW-0812">Transmembrane</keyword>
<evidence type="ECO:0000256" key="2">
    <source>
        <dbReference type="ARBA" id="ARBA00022670"/>
    </source>
</evidence>
<keyword evidence="10" id="KW-0472">Membrane</keyword>
<comment type="similarity">
    <text evidence="7">Belongs to the peptidase M48 family.</text>
</comment>
<keyword evidence="6" id="KW-0482">Metalloprotease</keyword>
<feature type="transmembrane region" description="Helical" evidence="10">
    <location>
        <begin position="152"/>
        <end position="172"/>
    </location>
</feature>
<accession>A0A922KWI4</accession>
<comment type="caution">
    <text evidence="12">The sequence shown here is derived from an EMBL/GenBank/DDBJ whole genome shotgun (WGS) entry which is preliminary data.</text>
</comment>
<evidence type="ECO:0000256" key="3">
    <source>
        <dbReference type="ARBA" id="ARBA00022723"/>
    </source>
</evidence>
<dbReference type="GO" id="GO:0006515">
    <property type="term" value="P:protein quality control for misfolded or incompletely synthesized proteins"/>
    <property type="evidence" value="ECO:0007669"/>
    <property type="project" value="TreeGrafter"/>
</dbReference>
<evidence type="ECO:0000256" key="5">
    <source>
        <dbReference type="ARBA" id="ARBA00022833"/>
    </source>
</evidence>
<evidence type="ECO:0000259" key="11">
    <source>
        <dbReference type="Pfam" id="PF01435"/>
    </source>
</evidence>
<dbReference type="Proteomes" id="UP000790347">
    <property type="component" value="Unassembled WGS sequence"/>
</dbReference>
<keyword evidence="3" id="KW-0479">Metal-binding</keyword>
<evidence type="ECO:0000256" key="10">
    <source>
        <dbReference type="SAM" id="Phobius"/>
    </source>
</evidence>
<reference evidence="12" key="1">
    <citation type="submission" date="2013-05" db="EMBL/GenBank/DDBJ databases">
        <authorList>
            <person name="Yim A.K.Y."/>
            <person name="Chan T.F."/>
            <person name="Ji K.M."/>
            <person name="Liu X.Y."/>
            <person name="Zhou J.W."/>
            <person name="Li R.Q."/>
            <person name="Yang K.Y."/>
            <person name="Li J."/>
            <person name="Li M."/>
            <person name="Law P.T.W."/>
            <person name="Wu Y.L."/>
            <person name="Cai Z.L."/>
            <person name="Qin H."/>
            <person name="Bao Y."/>
            <person name="Leung R.K.K."/>
            <person name="Ng P.K.S."/>
            <person name="Zou J."/>
            <person name="Zhong X.J."/>
            <person name="Ran P.X."/>
            <person name="Zhong N.S."/>
            <person name="Liu Z.G."/>
            <person name="Tsui S.K.W."/>
        </authorList>
    </citation>
    <scope>NUCLEOTIDE SEQUENCE</scope>
    <source>
        <strain evidence="12">Derf</strain>
        <tissue evidence="12">Whole organism</tissue>
    </source>
</reference>
<keyword evidence="2" id="KW-0645">Protease</keyword>
<dbReference type="GO" id="GO:0004222">
    <property type="term" value="F:metalloendopeptidase activity"/>
    <property type="evidence" value="ECO:0007669"/>
    <property type="project" value="InterPro"/>
</dbReference>
<evidence type="ECO:0000313" key="12">
    <source>
        <dbReference type="EMBL" id="KAH9501079.1"/>
    </source>
</evidence>
<evidence type="ECO:0000256" key="8">
    <source>
        <dbReference type="ARBA" id="ARBA00040360"/>
    </source>
</evidence>
<gene>
    <name evidence="12" type="primary">OMA1_2</name>
    <name evidence="12" type="ORF">DERF_011948</name>
</gene>
<evidence type="ECO:0000256" key="1">
    <source>
        <dbReference type="ARBA" id="ARBA00001947"/>
    </source>
</evidence>
<dbReference type="GO" id="GO:0046872">
    <property type="term" value="F:metal ion binding"/>
    <property type="evidence" value="ECO:0007669"/>
    <property type="project" value="UniProtKB-KW"/>
</dbReference>
<evidence type="ECO:0000256" key="4">
    <source>
        <dbReference type="ARBA" id="ARBA00022801"/>
    </source>
</evidence>
<keyword evidence="10" id="KW-1133">Transmembrane helix</keyword>
<dbReference type="EMBL" id="ASGP02000006">
    <property type="protein sequence ID" value="KAH9501079.1"/>
    <property type="molecule type" value="Genomic_DNA"/>
</dbReference>
<feature type="domain" description="Peptidase M48" evidence="11">
    <location>
        <begin position="265"/>
        <end position="408"/>
    </location>
</feature>
<evidence type="ECO:0000256" key="9">
    <source>
        <dbReference type="ARBA" id="ARBA00042978"/>
    </source>
</evidence>
<keyword evidence="5" id="KW-0862">Zinc</keyword>
<dbReference type="PANTHER" id="PTHR22726:SF1">
    <property type="entry name" value="METALLOENDOPEPTIDASE OMA1, MITOCHONDRIAL"/>
    <property type="match status" value="1"/>
</dbReference>
<dbReference type="GO" id="GO:0034982">
    <property type="term" value="P:mitochondrial protein processing"/>
    <property type="evidence" value="ECO:0007669"/>
    <property type="project" value="TreeGrafter"/>
</dbReference>
<dbReference type="InterPro" id="IPR051156">
    <property type="entry name" value="Mito/Outer_Membr_Metalloprot"/>
</dbReference>
<keyword evidence="4" id="KW-0378">Hydrolase</keyword>
<evidence type="ECO:0000256" key="6">
    <source>
        <dbReference type="ARBA" id="ARBA00023049"/>
    </source>
</evidence>
<name>A0A922KWI4_DERFA</name>
<proteinExistence type="inferred from homology"/>
<dbReference type="Pfam" id="PF01435">
    <property type="entry name" value="Peptidase_M48"/>
    <property type="match status" value="1"/>
</dbReference>
<evidence type="ECO:0000256" key="7">
    <source>
        <dbReference type="ARBA" id="ARBA00038233"/>
    </source>
</evidence>
<dbReference type="PANTHER" id="PTHR22726">
    <property type="entry name" value="METALLOENDOPEPTIDASE OMA1"/>
    <property type="match status" value="1"/>
</dbReference>
<dbReference type="GO" id="GO:0005743">
    <property type="term" value="C:mitochondrial inner membrane"/>
    <property type="evidence" value="ECO:0007669"/>
    <property type="project" value="TreeGrafter"/>
</dbReference>